<feature type="compositionally biased region" description="Low complexity" evidence="1">
    <location>
        <begin position="203"/>
        <end position="215"/>
    </location>
</feature>
<feature type="compositionally biased region" description="Low complexity" evidence="1">
    <location>
        <begin position="169"/>
        <end position="182"/>
    </location>
</feature>
<reference evidence="2" key="1">
    <citation type="journal article" date="2022" name="bioRxiv">
        <title>Sequencing and chromosome-scale assembly of the giantPleurodeles waltlgenome.</title>
        <authorList>
            <person name="Brown T."/>
            <person name="Elewa A."/>
            <person name="Iarovenko S."/>
            <person name="Subramanian E."/>
            <person name="Araus A.J."/>
            <person name="Petzold A."/>
            <person name="Susuki M."/>
            <person name="Suzuki K.-i.T."/>
            <person name="Hayashi T."/>
            <person name="Toyoda A."/>
            <person name="Oliveira C."/>
            <person name="Osipova E."/>
            <person name="Leigh N.D."/>
            <person name="Simon A."/>
            <person name="Yun M.H."/>
        </authorList>
    </citation>
    <scope>NUCLEOTIDE SEQUENCE</scope>
    <source>
        <strain evidence="2">20211129_DDA</strain>
        <tissue evidence="2">Liver</tissue>
    </source>
</reference>
<gene>
    <name evidence="2" type="ORF">NDU88_002579</name>
</gene>
<feature type="region of interest" description="Disordered" evidence="1">
    <location>
        <begin position="19"/>
        <end position="252"/>
    </location>
</feature>
<dbReference type="EMBL" id="JANPWB010000009">
    <property type="protein sequence ID" value="KAJ1149774.1"/>
    <property type="molecule type" value="Genomic_DNA"/>
</dbReference>
<evidence type="ECO:0000313" key="2">
    <source>
        <dbReference type="EMBL" id="KAJ1149774.1"/>
    </source>
</evidence>
<sequence length="394" mass="41006">MGGNGPWLSTHGRGNRTVALYPWAGEPDRGSLPTGGGTDRGSLPTGGGNGPRLSTHGRGNGPRLFTHGRGGRGEPDRGSPPTGGETDRGSPPTGGPWLSTHRRTAGLHLQVAGGVEPDRGSPPTGGRGVEPDCGSPPTGRGTGPRLSTHGQGNRTAALHPRAGEPDRGSPPTGRGTGPRLSTHGQGNRTAALHPRAGEPDRGSPPTGRGTGPRLSTHGDKPERSSPPTGINRNAALHPRVRGEPDRGSPPTGEIIAFKQSGLSLVVWGTQDRGGALAHERGCSGTQVWVLCFGLPVGVLRLSRLQPGMLRHLELRAGVLVVCLSVSEEKKETMGQWSFRGLLRGGEKWPPIGFVIAVIVRSVQCCVVTQEAVDHLPAAQCRCLLLQYCQAVSGK</sequence>
<feature type="compositionally biased region" description="Low complexity" evidence="1">
    <location>
        <begin position="136"/>
        <end position="145"/>
    </location>
</feature>
<accession>A0AAV7RAD8</accession>
<comment type="caution">
    <text evidence="2">The sequence shown here is derived from an EMBL/GenBank/DDBJ whole genome shotgun (WGS) entry which is preliminary data.</text>
</comment>
<feature type="compositionally biased region" description="Gly residues" evidence="1">
    <location>
        <begin position="33"/>
        <end position="50"/>
    </location>
</feature>
<evidence type="ECO:0000256" key="1">
    <source>
        <dbReference type="SAM" id="MobiDB-lite"/>
    </source>
</evidence>
<keyword evidence="3" id="KW-1185">Reference proteome</keyword>
<name>A0AAV7RAD8_PLEWA</name>
<dbReference type="AlphaFoldDB" id="A0AAV7RAD8"/>
<evidence type="ECO:0000313" key="3">
    <source>
        <dbReference type="Proteomes" id="UP001066276"/>
    </source>
</evidence>
<dbReference type="Proteomes" id="UP001066276">
    <property type="component" value="Chromosome 5"/>
</dbReference>
<proteinExistence type="predicted"/>
<protein>
    <submittedName>
        <fullName evidence="2">Uncharacterized protein</fullName>
    </submittedName>
</protein>
<organism evidence="2 3">
    <name type="scientific">Pleurodeles waltl</name>
    <name type="common">Iberian ribbed newt</name>
    <dbReference type="NCBI Taxonomy" id="8319"/>
    <lineage>
        <taxon>Eukaryota</taxon>
        <taxon>Metazoa</taxon>
        <taxon>Chordata</taxon>
        <taxon>Craniata</taxon>
        <taxon>Vertebrata</taxon>
        <taxon>Euteleostomi</taxon>
        <taxon>Amphibia</taxon>
        <taxon>Batrachia</taxon>
        <taxon>Caudata</taxon>
        <taxon>Salamandroidea</taxon>
        <taxon>Salamandridae</taxon>
        <taxon>Pleurodelinae</taxon>
        <taxon>Pleurodeles</taxon>
    </lineage>
</organism>